<name>A0A1G6DUN4_9HYPH</name>
<evidence type="ECO:0000313" key="2">
    <source>
        <dbReference type="EMBL" id="SDB48818.1"/>
    </source>
</evidence>
<evidence type="ECO:0000256" key="1">
    <source>
        <dbReference type="SAM" id="SignalP"/>
    </source>
</evidence>
<protein>
    <submittedName>
        <fullName evidence="2">Uncharacterized protein</fullName>
    </submittedName>
</protein>
<organism evidence="2 3">
    <name type="scientific">Bauldia litoralis</name>
    <dbReference type="NCBI Taxonomy" id="665467"/>
    <lineage>
        <taxon>Bacteria</taxon>
        <taxon>Pseudomonadati</taxon>
        <taxon>Pseudomonadota</taxon>
        <taxon>Alphaproteobacteria</taxon>
        <taxon>Hyphomicrobiales</taxon>
        <taxon>Kaistiaceae</taxon>
        <taxon>Bauldia</taxon>
    </lineage>
</organism>
<keyword evidence="3" id="KW-1185">Reference proteome</keyword>
<dbReference type="STRING" id="665467.SAMN02982931_03796"/>
<gene>
    <name evidence="2" type="ORF">SAMN02982931_03796</name>
</gene>
<dbReference type="EMBL" id="FMXQ01000008">
    <property type="protein sequence ID" value="SDB48818.1"/>
    <property type="molecule type" value="Genomic_DNA"/>
</dbReference>
<accession>A0A1G6DUN4</accession>
<reference evidence="2 3" key="1">
    <citation type="submission" date="2016-10" db="EMBL/GenBank/DDBJ databases">
        <authorList>
            <person name="de Groot N.N."/>
        </authorList>
    </citation>
    <scope>NUCLEOTIDE SEQUENCE [LARGE SCALE GENOMIC DNA]</scope>
    <source>
        <strain evidence="2 3">ATCC 35022</strain>
    </source>
</reference>
<feature type="signal peptide" evidence="1">
    <location>
        <begin position="1"/>
        <end position="21"/>
    </location>
</feature>
<proteinExistence type="predicted"/>
<dbReference type="RefSeq" id="WP_090878822.1">
    <property type="nucleotide sequence ID" value="NZ_FMXQ01000008.1"/>
</dbReference>
<evidence type="ECO:0000313" key="3">
    <source>
        <dbReference type="Proteomes" id="UP000199071"/>
    </source>
</evidence>
<sequence length="147" mass="15558">MRKATGAALLLSLGLAVPAAAQSSPPDLGGDWACDATPMLIRGEWTTLTYAITIADQRDALFTAEMDWSLPPDNDVTGNQAGTSSFSGTIKALGVIGWDNETVDMVAFGDGHRHHGTLVDANTIRFVHSETGDDAWVARSVCRREGG</sequence>
<dbReference type="Proteomes" id="UP000199071">
    <property type="component" value="Unassembled WGS sequence"/>
</dbReference>
<dbReference type="AlphaFoldDB" id="A0A1G6DUN4"/>
<keyword evidence="1" id="KW-0732">Signal</keyword>
<feature type="chain" id="PRO_5011643244" evidence="1">
    <location>
        <begin position="22"/>
        <end position="147"/>
    </location>
</feature>